<proteinExistence type="predicted"/>
<organism evidence="2 3">
    <name type="scientific">Methanosarcina vacuolata Z-761</name>
    <dbReference type="NCBI Taxonomy" id="1434123"/>
    <lineage>
        <taxon>Archaea</taxon>
        <taxon>Methanobacteriati</taxon>
        <taxon>Methanobacteriota</taxon>
        <taxon>Stenosarchaea group</taxon>
        <taxon>Methanomicrobia</taxon>
        <taxon>Methanosarcinales</taxon>
        <taxon>Methanosarcinaceae</taxon>
        <taxon>Methanosarcina</taxon>
    </lineage>
</organism>
<evidence type="ECO:0000256" key="1">
    <source>
        <dbReference type="SAM" id="MobiDB-lite"/>
    </source>
</evidence>
<accession>A0A0E3LH74</accession>
<dbReference type="Proteomes" id="UP000033096">
    <property type="component" value="Chromosome"/>
</dbReference>
<dbReference type="PROSITE" id="PS51257">
    <property type="entry name" value="PROKAR_LIPOPROTEIN"/>
    <property type="match status" value="1"/>
</dbReference>
<evidence type="ECO:0000313" key="3">
    <source>
        <dbReference type="Proteomes" id="UP000033096"/>
    </source>
</evidence>
<reference evidence="2 3" key="1">
    <citation type="submission" date="2014-07" db="EMBL/GenBank/DDBJ databases">
        <title>Methanogenic archaea and the global carbon cycle.</title>
        <authorList>
            <person name="Henriksen J.R."/>
            <person name="Luke J."/>
            <person name="Reinhart S."/>
            <person name="Benedict M.N."/>
            <person name="Youngblut N.D."/>
            <person name="Metcalf M.E."/>
            <person name="Whitaker R.J."/>
            <person name="Metcalf W.W."/>
        </authorList>
    </citation>
    <scope>NUCLEOTIDE SEQUENCE [LARGE SCALE GENOMIC DNA]</scope>
    <source>
        <strain evidence="2 3">Z-761</strain>
    </source>
</reference>
<dbReference type="EMBL" id="CP009520">
    <property type="protein sequence ID" value="AKB43776.1"/>
    <property type="molecule type" value="Genomic_DNA"/>
</dbReference>
<sequence>MKKMSFLVIGLLLMSIVAMSGCADNKTSDNTAPAEENADNMSANTTMPPGEDAGQMPVDNATMPPEGAPGNMSGNGSMPQGAPGNMSGNGSMPQGAPGNMSMPPQAGNASNMS</sequence>
<keyword evidence="3" id="KW-1185">Reference proteome</keyword>
<feature type="region of interest" description="Disordered" evidence="1">
    <location>
        <begin position="23"/>
        <end position="113"/>
    </location>
</feature>
<dbReference type="RefSeq" id="WP_048120014.1">
    <property type="nucleotide sequence ID" value="NZ_CP009520.1"/>
</dbReference>
<dbReference type="HOGENOM" id="CLU_2079400_0_0_2"/>
<evidence type="ECO:0000313" key="2">
    <source>
        <dbReference type="EMBL" id="AKB43776.1"/>
    </source>
</evidence>
<dbReference type="PATRIC" id="fig|1434123.4.peg.1809"/>
<protein>
    <submittedName>
        <fullName evidence="2">Uncharacterized protein</fullName>
    </submittedName>
</protein>
<name>A0A0E3LH74_9EURY</name>
<gene>
    <name evidence="2" type="ORF">MSVAZ_1507</name>
</gene>
<dbReference type="GeneID" id="24809937"/>
<dbReference type="AlphaFoldDB" id="A0A0E3LH74"/>
<dbReference type="KEGG" id="mvc:MSVAZ_1507"/>